<dbReference type="Proteomes" id="UP001303473">
    <property type="component" value="Unassembled WGS sequence"/>
</dbReference>
<reference evidence="3" key="1">
    <citation type="journal article" date="2023" name="Mol. Phylogenet. Evol.">
        <title>Genome-scale phylogeny and comparative genomics of the fungal order Sordariales.</title>
        <authorList>
            <person name="Hensen N."/>
            <person name="Bonometti L."/>
            <person name="Westerberg I."/>
            <person name="Brannstrom I.O."/>
            <person name="Guillou S."/>
            <person name="Cros-Aarteil S."/>
            <person name="Calhoun S."/>
            <person name="Haridas S."/>
            <person name="Kuo A."/>
            <person name="Mondo S."/>
            <person name="Pangilinan J."/>
            <person name="Riley R."/>
            <person name="LaButti K."/>
            <person name="Andreopoulos B."/>
            <person name="Lipzen A."/>
            <person name="Chen C."/>
            <person name="Yan M."/>
            <person name="Daum C."/>
            <person name="Ng V."/>
            <person name="Clum A."/>
            <person name="Steindorff A."/>
            <person name="Ohm R.A."/>
            <person name="Martin F."/>
            <person name="Silar P."/>
            <person name="Natvig D.O."/>
            <person name="Lalanne C."/>
            <person name="Gautier V."/>
            <person name="Ament-Velasquez S.L."/>
            <person name="Kruys A."/>
            <person name="Hutchinson M.I."/>
            <person name="Powell A.J."/>
            <person name="Barry K."/>
            <person name="Miller A.N."/>
            <person name="Grigoriev I.V."/>
            <person name="Debuchy R."/>
            <person name="Gladieux P."/>
            <person name="Hiltunen Thoren M."/>
            <person name="Johannesson H."/>
        </authorList>
    </citation>
    <scope>NUCLEOTIDE SEQUENCE [LARGE SCALE GENOMIC DNA]</scope>
    <source>
        <strain evidence="3">CBS 340.73</strain>
    </source>
</reference>
<name>A0AAN6N569_9PEZI</name>
<keyword evidence="1" id="KW-0732">Signal</keyword>
<accession>A0AAN6N569</accession>
<comment type="caution">
    <text evidence="2">The sequence shown here is derived from an EMBL/GenBank/DDBJ whole genome shotgun (WGS) entry which is preliminary data.</text>
</comment>
<evidence type="ECO:0000313" key="2">
    <source>
        <dbReference type="EMBL" id="KAK3937973.1"/>
    </source>
</evidence>
<keyword evidence="3" id="KW-1185">Reference proteome</keyword>
<evidence type="ECO:0000313" key="3">
    <source>
        <dbReference type="Proteomes" id="UP001303473"/>
    </source>
</evidence>
<dbReference type="EMBL" id="MU853841">
    <property type="protein sequence ID" value="KAK3937973.1"/>
    <property type="molecule type" value="Genomic_DNA"/>
</dbReference>
<evidence type="ECO:0000256" key="1">
    <source>
        <dbReference type="SAM" id="SignalP"/>
    </source>
</evidence>
<feature type="signal peptide" evidence="1">
    <location>
        <begin position="1"/>
        <end position="18"/>
    </location>
</feature>
<gene>
    <name evidence="2" type="ORF">QBC46DRAFT_391347</name>
</gene>
<feature type="chain" id="PRO_5042881550" evidence="1">
    <location>
        <begin position="19"/>
        <end position="231"/>
    </location>
</feature>
<organism evidence="2 3">
    <name type="scientific">Diplogelasinospora grovesii</name>
    <dbReference type="NCBI Taxonomy" id="303347"/>
    <lineage>
        <taxon>Eukaryota</taxon>
        <taxon>Fungi</taxon>
        <taxon>Dikarya</taxon>
        <taxon>Ascomycota</taxon>
        <taxon>Pezizomycotina</taxon>
        <taxon>Sordariomycetes</taxon>
        <taxon>Sordariomycetidae</taxon>
        <taxon>Sordariales</taxon>
        <taxon>Diplogelasinosporaceae</taxon>
        <taxon>Diplogelasinospora</taxon>
    </lineage>
</organism>
<dbReference type="AlphaFoldDB" id="A0AAN6N569"/>
<proteinExistence type="predicted"/>
<sequence length="231" mass="23679">MNTKLLALLAGLAAAVSAQTATVDPSAWRTEGADPYPGVNVNKRAEVQARQPAPAPTAVLKVRGSGCDSNNCARAVTGTRSGKMPSVPSRQADCSSFLQATVLTNYGGFPVSTITPTAVPTYATACSTPVNAQSAYASACSCWGIPPSTTTSAAPQACVLDHTAKQCADGYGGLCYCWEDKGGNLYCDGSYFGGWVLAPGGCSQDSDCPPDRPICAIDAVCDYSVAPSQCD</sequence>
<protein>
    <submittedName>
        <fullName evidence="2">Uncharacterized protein</fullName>
    </submittedName>
</protein>